<evidence type="ECO:0000256" key="8">
    <source>
        <dbReference type="SAM" id="Coils"/>
    </source>
</evidence>
<keyword evidence="3" id="KW-1005">Bacterial flagellum biogenesis</keyword>
<accession>A0A9J6NUG6</accession>
<keyword evidence="10" id="KW-1185">Reference proteome</keyword>
<comment type="subcellular location">
    <subcellularLocation>
        <location evidence="1">Cytoplasm</location>
        <location evidence="1">Cytosol</location>
    </subcellularLocation>
</comment>
<evidence type="ECO:0000256" key="7">
    <source>
        <dbReference type="ARBA" id="ARBA00093797"/>
    </source>
</evidence>
<proteinExistence type="inferred from homology"/>
<dbReference type="RefSeq" id="WP_250856879.1">
    <property type="nucleotide sequence ID" value="NZ_JAGSOJ010000001.1"/>
</dbReference>
<organism evidence="9 10">
    <name type="scientific">Oceanirhabdus seepicola</name>
    <dbReference type="NCBI Taxonomy" id="2828781"/>
    <lineage>
        <taxon>Bacteria</taxon>
        <taxon>Bacillati</taxon>
        <taxon>Bacillota</taxon>
        <taxon>Clostridia</taxon>
        <taxon>Eubacteriales</taxon>
        <taxon>Clostridiaceae</taxon>
        <taxon>Oceanirhabdus</taxon>
    </lineage>
</organism>
<dbReference type="EMBL" id="JAGSOJ010000001">
    <property type="protein sequence ID" value="MCM1988106.1"/>
    <property type="molecule type" value="Genomic_DNA"/>
</dbReference>
<dbReference type="InterPro" id="IPR008622">
    <property type="entry name" value="FliT"/>
</dbReference>
<evidence type="ECO:0000256" key="2">
    <source>
        <dbReference type="ARBA" id="ARBA00022490"/>
    </source>
</evidence>
<keyword evidence="2" id="KW-0963">Cytoplasm</keyword>
<comment type="function">
    <text evidence="5">May act as an export chaperone for the filament capping protein FliD.</text>
</comment>
<feature type="coiled-coil region" evidence="8">
    <location>
        <begin position="3"/>
        <end position="90"/>
    </location>
</feature>
<evidence type="ECO:0000313" key="9">
    <source>
        <dbReference type="EMBL" id="MCM1988106.1"/>
    </source>
</evidence>
<gene>
    <name evidence="9" type="ORF">KDK92_00015</name>
</gene>
<dbReference type="InterPro" id="IPR036554">
    <property type="entry name" value="GHMP_kinase_C_sf"/>
</dbReference>
<dbReference type="Proteomes" id="UP001056429">
    <property type="component" value="Unassembled WGS sequence"/>
</dbReference>
<evidence type="ECO:0000256" key="4">
    <source>
        <dbReference type="ARBA" id="ARBA00023186"/>
    </source>
</evidence>
<dbReference type="Gene3D" id="3.30.70.890">
    <property type="entry name" value="GHMP kinase, C-terminal domain"/>
    <property type="match status" value="1"/>
</dbReference>
<sequence length="111" mass="13442">MNLEELYKKYKQISQEIISALEKEDLDALEDLLFEREEILKNIMSNEVEKERLQELYTKYDLFNIDKIMKEKFNDKIHIVKQELNKLRKRKQATRGYNNLSAKAVFLSKRK</sequence>
<dbReference type="Pfam" id="PF05400">
    <property type="entry name" value="FliT"/>
    <property type="match status" value="1"/>
</dbReference>
<protein>
    <recommendedName>
        <fullName evidence="7">Flagellar protein FliT</fullName>
    </recommendedName>
</protein>
<evidence type="ECO:0000313" key="10">
    <source>
        <dbReference type="Proteomes" id="UP001056429"/>
    </source>
</evidence>
<reference evidence="9" key="2">
    <citation type="submission" date="2021-04" db="EMBL/GenBank/DDBJ databases">
        <authorList>
            <person name="Dong X."/>
        </authorList>
    </citation>
    <scope>NUCLEOTIDE SEQUENCE</scope>
    <source>
        <strain evidence="9">ZWT</strain>
    </source>
</reference>
<dbReference type="AlphaFoldDB" id="A0A9J6NUG6"/>
<keyword evidence="8" id="KW-0175">Coiled coil</keyword>
<evidence type="ECO:0000256" key="1">
    <source>
        <dbReference type="ARBA" id="ARBA00004514"/>
    </source>
</evidence>
<comment type="similarity">
    <text evidence="6">Belongs to the bacillales FliT family.</text>
</comment>
<name>A0A9J6NUG6_9CLOT</name>
<reference evidence="9" key="1">
    <citation type="journal article" date="2021" name="mSystems">
        <title>Bacteria and Archaea Synergistically Convert Glycine Betaine to Biogenic Methane in the Formosa Cold Seep of the South China Sea.</title>
        <authorList>
            <person name="Li L."/>
            <person name="Zhang W."/>
            <person name="Zhang S."/>
            <person name="Song L."/>
            <person name="Sun Q."/>
            <person name="Zhang H."/>
            <person name="Xiang H."/>
            <person name="Dong X."/>
        </authorList>
    </citation>
    <scope>NUCLEOTIDE SEQUENCE</scope>
    <source>
        <strain evidence="9">ZWT</strain>
    </source>
</reference>
<evidence type="ECO:0000256" key="6">
    <source>
        <dbReference type="ARBA" id="ARBA00093785"/>
    </source>
</evidence>
<evidence type="ECO:0000256" key="5">
    <source>
        <dbReference type="ARBA" id="ARBA00093765"/>
    </source>
</evidence>
<keyword evidence="4" id="KW-0143">Chaperone</keyword>
<evidence type="ECO:0000256" key="3">
    <source>
        <dbReference type="ARBA" id="ARBA00022795"/>
    </source>
</evidence>
<comment type="caution">
    <text evidence="9">The sequence shown here is derived from an EMBL/GenBank/DDBJ whole genome shotgun (WGS) entry which is preliminary data.</text>
</comment>